<keyword evidence="3" id="KW-0012">Acyltransferase</keyword>
<dbReference type="SUPFAM" id="SSF53659">
    <property type="entry name" value="Isocitrate/Isopropylmalate dehydrogenase-like"/>
    <property type="match status" value="1"/>
</dbReference>
<evidence type="ECO:0000256" key="2">
    <source>
        <dbReference type="ARBA" id="ARBA00022679"/>
    </source>
</evidence>
<sequence length="344" mass="36849">MGIAIRNLQINKIGLNNRMVKDMKDFQELLAEARKCRPKRAAIAVAQDGGVLAAARECYEMGIAESVLVGDAAEISRIARERKIDISNFEVINEVEPEDAVRRAVQLVREDKADILVKGAIKSPVYLKGILDKDTGLRVGRGLSHVTVFEAKAYNRLMLMTDAGLNIMPTLEQKIVMVKNAVCVARSLKIPQPKVAVISGQELVNPDMPSTIDAAILSKMAERGQIKDCIIDGPLSLDLALSKEAALAKGVVSPVAGQADILVLPNIDAANVLYKSIGFLAGANIIGLIVGARVPATLPSRADSHETKMASIAMAVLFASKEEEKLQLSPSAAHGETMKIAARS</sequence>
<dbReference type="AlphaFoldDB" id="A0A0L6W5K8"/>
<comment type="similarity">
    <text evidence="1">Belongs to the phosphate acetyltransferase and butyryltransferase family.</text>
</comment>
<dbReference type="PANTHER" id="PTHR43356:SF2">
    <property type="entry name" value="PHOSPHATE ACETYLTRANSFERASE"/>
    <property type="match status" value="1"/>
</dbReference>
<evidence type="ECO:0000313" key="6">
    <source>
        <dbReference type="Proteomes" id="UP000037175"/>
    </source>
</evidence>
<dbReference type="InterPro" id="IPR002505">
    <property type="entry name" value="PTA_PTB"/>
</dbReference>
<dbReference type="PIRSF" id="PIRSF000428">
    <property type="entry name" value="P_Ac_trans"/>
    <property type="match status" value="1"/>
</dbReference>
<comment type="caution">
    <text evidence="5">The sequence shown here is derived from an EMBL/GenBank/DDBJ whole genome shotgun (WGS) entry which is preliminary data.</text>
</comment>
<dbReference type="PANTHER" id="PTHR43356">
    <property type="entry name" value="PHOSPHATE ACETYLTRANSFERASE"/>
    <property type="match status" value="1"/>
</dbReference>
<gene>
    <name evidence="5" type="ORF">Tfer_0430</name>
</gene>
<proteinExistence type="inferred from homology"/>
<dbReference type="NCBIfam" id="NF006045">
    <property type="entry name" value="PRK08190.1"/>
    <property type="match status" value="1"/>
</dbReference>
<dbReference type="EMBL" id="LGTE01000002">
    <property type="protein sequence ID" value="KNZ70751.1"/>
    <property type="molecule type" value="Genomic_DNA"/>
</dbReference>
<organism evidence="5 6">
    <name type="scientific">Thermincola ferriacetica</name>
    <dbReference type="NCBI Taxonomy" id="281456"/>
    <lineage>
        <taxon>Bacteria</taxon>
        <taxon>Bacillati</taxon>
        <taxon>Bacillota</taxon>
        <taxon>Clostridia</taxon>
        <taxon>Eubacteriales</taxon>
        <taxon>Thermincolaceae</taxon>
        <taxon>Thermincola</taxon>
    </lineage>
</organism>
<dbReference type="InterPro" id="IPR012147">
    <property type="entry name" value="P_Ac_Bu_trans"/>
</dbReference>
<keyword evidence="2 5" id="KW-0808">Transferase</keyword>
<dbReference type="Proteomes" id="UP000037175">
    <property type="component" value="Unassembled WGS sequence"/>
</dbReference>
<dbReference type="RefSeq" id="WP_282432038.1">
    <property type="nucleotide sequence ID" value="NZ_LGTE01000002.1"/>
</dbReference>
<evidence type="ECO:0000313" key="5">
    <source>
        <dbReference type="EMBL" id="KNZ70751.1"/>
    </source>
</evidence>
<protein>
    <submittedName>
        <fullName evidence="5">Phosphate butyryltransferase</fullName>
    </submittedName>
</protein>
<dbReference type="Gene3D" id="3.40.718.10">
    <property type="entry name" value="Isopropylmalate Dehydrogenase"/>
    <property type="match status" value="1"/>
</dbReference>
<dbReference type="Pfam" id="PF01515">
    <property type="entry name" value="PTA_PTB"/>
    <property type="match status" value="2"/>
</dbReference>
<reference evidence="6" key="1">
    <citation type="submission" date="2015-07" db="EMBL/GenBank/DDBJ databases">
        <title>Complete Genome of Thermincola ferriacetica strain Z-0001T.</title>
        <authorList>
            <person name="Lusk B."/>
            <person name="Badalamenti J.P."/>
            <person name="Parameswaran P."/>
            <person name="Bond D.R."/>
            <person name="Torres C.I."/>
        </authorList>
    </citation>
    <scope>NUCLEOTIDE SEQUENCE [LARGE SCALE GENOMIC DNA]</scope>
    <source>
        <strain evidence="6">Z-0001</strain>
    </source>
</reference>
<evidence type="ECO:0000259" key="4">
    <source>
        <dbReference type="Pfam" id="PF01515"/>
    </source>
</evidence>
<accession>A0A0L6W5K8</accession>
<keyword evidence="6" id="KW-1185">Reference proteome</keyword>
<dbReference type="GO" id="GO:0016746">
    <property type="term" value="F:acyltransferase activity"/>
    <property type="evidence" value="ECO:0007669"/>
    <property type="project" value="UniProtKB-KW"/>
</dbReference>
<dbReference type="PATRIC" id="fig|281456.6.peg.456"/>
<evidence type="ECO:0000256" key="3">
    <source>
        <dbReference type="ARBA" id="ARBA00023315"/>
    </source>
</evidence>
<feature type="domain" description="Phosphate acetyl/butaryl transferase" evidence="4">
    <location>
        <begin position="26"/>
        <end position="96"/>
    </location>
</feature>
<dbReference type="InterPro" id="IPR050500">
    <property type="entry name" value="Phos_Acetyltrans/Butyryltrans"/>
</dbReference>
<feature type="domain" description="Phosphate acetyl/butaryl transferase" evidence="4">
    <location>
        <begin position="99"/>
        <end position="316"/>
    </location>
</feature>
<evidence type="ECO:0000256" key="1">
    <source>
        <dbReference type="ARBA" id="ARBA00005656"/>
    </source>
</evidence>
<name>A0A0L6W5K8_9FIRM</name>